<evidence type="ECO:0008006" key="4">
    <source>
        <dbReference type="Google" id="ProtNLM"/>
    </source>
</evidence>
<dbReference type="RefSeq" id="WP_012139703.1">
    <property type="nucleotide sequence ID" value="NZ_KE007330.1"/>
</dbReference>
<accession>R8AWL2</accession>
<keyword evidence="1" id="KW-0472">Membrane</keyword>
<proteinExistence type="predicted"/>
<sequence length="225" mass="24545">MSIYHVLQVFKVTAFPVMALRLFVFALAAAMLAGCASSLARIQTWEGEVAEGGRALLKAPGEIQVVRVNGLSMSDFLMDDLALNYDLLPGENQIVFNYKTIWAKTGVVRDGESKVHVVETEPHAVSFVAQAGESYTFEFDKPESRREAEALQERFSGAIVDGAGVEVASFKLWNGKTPGPARAPVSGDQRGTIGTTGGDTLGQLKALWQNASEEEKRTFLRWAFE</sequence>
<dbReference type="InterPro" id="IPR018635">
    <property type="entry name" value="UPF0319"/>
</dbReference>
<organism evidence="2 3">
    <name type="scientific">Marinobacter lipolyticus SM19</name>
    <dbReference type="NCBI Taxonomy" id="1318628"/>
    <lineage>
        <taxon>Bacteria</taxon>
        <taxon>Pseudomonadati</taxon>
        <taxon>Pseudomonadota</taxon>
        <taxon>Gammaproteobacteria</taxon>
        <taxon>Pseudomonadales</taxon>
        <taxon>Marinobacteraceae</taxon>
        <taxon>Marinobacter</taxon>
    </lineage>
</organism>
<evidence type="ECO:0000313" key="2">
    <source>
        <dbReference type="EMBL" id="EON90720.1"/>
    </source>
</evidence>
<dbReference type="OrthoDB" id="6363842at2"/>
<dbReference type="PATRIC" id="fig|1318628.3.peg.3474"/>
<dbReference type="eggNOG" id="COG3110">
    <property type="taxonomic scope" value="Bacteria"/>
</dbReference>
<evidence type="ECO:0000313" key="3">
    <source>
        <dbReference type="Proteomes" id="UP000016540"/>
    </source>
</evidence>
<feature type="transmembrane region" description="Helical" evidence="1">
    <location>
        <begin position="12"/>
        <end position="33"/>
    </location>
</feature>
<dbReference type="AlphaFoldDB" id="R8AWL2"/>
<keyword evidence="3" id="KW-1185">Reference proteome</keyword>
<dbReference type="Pfam" id="PF09829">
    <property type="entry name" value="DUF2057"/>
    <property type="match status" value="1"/>
</dbReference>
<name>R8AWL2_9GAMM</name>
<gene>
    <name evidence="2" type="ORF">MARLIPOL_17388</name>
</gene>
<evidence type="ECO:0000256" key="1">
    <source>
        <dbReference type="SAM" id="Phobius"/>
    </source>
</evidence>
<keyword evidence="1" id="KW-1133">Transmembrane helix</keyword>
<dbReference type="HOGENOM" id="CLU_1228706_0_0_6"/>
<reference evidence="2 3" key="1">
    <citation type="journal article" date="2013" name="Genome Announc.">
        <title>Draft Genome Sequence of the Moderately Halophilic Bacterium Marinobacter lipolyticus Strain SM19.</title>
        <authorList>
            <person name="Papke R.T."/>
            <person name="de la Haba R.R."/>
            <person name="Infante-Dominguez C."/>
            <person name="Perez D."/>
            <person name="Sanchez-Porro C."/>
            <person name="Lapierre P."/>
            <person name="Ventosa A."/>
        </authorList>
    </citation>
    <scope>NUCLEOTIDE SEQUENCE [LARGE SCALE GENOMIC DNA]</scope>
    <source>
        <strain evidence="2 3">SM19</strain>
    </source>
</reference>
<dbReference type="EMBL" id="ASAD01000024">
    <property type="protein sequence ID" value="EON90720.1"/>
    <property type="molecule type" value="Genomic_DNA"/>
</dbReference>
<keyword evidence="1" id="KW-0812">Transmembrane</keyword>
<dbReference type="Proteomes" id="UP000016540">
    <property type="component" value="Unassembled WGS sequence"/>
</dbReference>
<comment type="caution">
    <text evidence="2">The sequence shown here is derived from an EMBL/GenBank/DDBJ whole genome shotgun (WGS) entry which is preliminary data.</text>
</comment>
<protein>
    <recommendedName>
        <fullName evidence="4">DUF2057 domain-containing protein</fullName>
    </recommendedName>
</protein>